<evidence type="ECO:0000259" key="1">
    <source>
        <dbReference type="Pfam" id="PF01656"/>
    </source>
</evidence>
<gene>
    <name evidence="2" type="ORF">DOO78_26095</name>
</gene>
<dbReference type="PANTHER" id="PTHR13696:SF96">
    <property type="entry name" value="COBQ_COBB_MIND_PARA NUCLEOTIDE BINDING DOMAIN-CONTAINING PROTEIN"/>
    <property type="match status" value="1"/>
</dbReference>
<dbReference type="InterPro" id="IPR002586">
    <property type="entry name" value="CobQ/CobB/MinD/ParA_Nub-bd_dom"/>
</dbReference>
<keyword evidence="3" id="KW-1185">Reference proteome</keyword>
<accession>A0A327LUY0</accession>
<dbReference type="PIRSF" id="PIRSF009320">
    <property type="entry name" value="Nuc_binding_HP_1000"/>
    <property type="match status" value="1"/>
</dbReference>
<proteinExistence type="predicted"/>
<name>A0A327LUY0_9PROT</name>
<evidence type="ECO:0000313" key="2">
    <source>
        <dbReference type="EMBL" id="RAI54561.1"/>
    </source>
</evidence>
<organism evidence="2 3">
    <name type="scientific">Roseicella frigidaeris</name>
    <dbReference type="NCBI Taxonomy" id="2230885"/>
    <lineage>
        <taxon>Bacteria</taxon>
        <taxon>Pseudomonadati</taxon>
        <taxon>Pseudomonadota</taxon>
        <taxon>Alphaproteobacteria</taxon>
        <taxon>Acetobacterales</taxon>
        <taxon>Roseomonadaceae</taxon>
        <taxon>Roseicella</taxon>
    </lineage>
</organism>
<dbReference type="Gene3D" id="3.40.50.300">
    <property type="entry name" value="P-loop containing nucleotide triphosphate hydrolases"/>
    <property type="match status" value="1"/>
</dbReference>
<dbReference type="PANTHER" id="PTHR13696">
    <property type="entry name" value="P-LOOP CONTAINING NUCLEOSIDE TRIPHOSPHATE HYDROLASE"/>
    <property type="match status" value="1"/>
</dbReference>
<protein>
    <submittedName>
        <fullName evidence="2">ParA family protein</fullName>
    </submittedName>
</protein>
<dbReference type="AlphaFoldDB" id="A0A327LUY0"/>
<dbReference type="EMBL" id="QLIX01000050">
    <property type="protein sequence ID" value="RAI54561.1"/>
    <property type="molecule type" value="Genomic_DNA"/>
</dbReference>
<feature type="domain" description="CobQ/CobB/MinD/ParA nucleotide binding" evidence="1">
    <location>
        <begin position="10"/>
        <end position="185"/>
    </location>
</feature>
<dbReference type="CDD" id="cd02042">
    <property type="entry name" value="ParAB_family"/>
    <property type="match status" value="1"/>
</dbReference>
<dbReference type="InterPro" id="IPR050678">
    <property type="entry name" value="DNA_Partitioning_ATPase"/>
</dbReference>
<dbReference type="SUPFAM" id="SSF52540">
    <property type="entry name" value="P-loop containing nucleoside triphosphate hydrolases"/>
    <property type="match status" value="1"/>
</dbReference>
<evidence type="ECO:0000313" key="3">
    <source>
        <dbReference type="Proteomes" id="UP000249065"/>
    </source>
</evidence>
<dbReference type="Proteomes" id="UP000249065">
    <property type="component" value="Unassembled WGS sequence"/>
</dbReference>
<comment type="caution">
    <text evidence="2">The sequence shown here is derived from an EMBL/GenBank/DDBJ whole genome shotgun (WGS) entry which is preliminary data.</text>
</comment>
<sequence length="231" mass="24939">MGDDMKRLLFSAGKGGVGKTTLCRNLAAAAAYGGLRVVTADLDPQATLTIWSRRRPKTVPAIPHFKVAWSEADALLDDGELEGFDALFIDTPPSIETQPAAFQALLGRADLVVVPTRATFDDAESVAPFLKHLREEQRPAVAVLNFVKPRVNVNAVKSFLLDAGELCPVEVADRTDYARAGAKGLGLVDVPGHAGLDEMQAVWSYVRGKVWGRELPKRQIAGKEKKRVPAA</sequence>
<reference evidence="3" key="1">
    <citation type="submission" date="2018-06" db="EMBL/GenBank/DDBJ databases">
        <authorList>
            <person name="Khan S.A."/>
        </authorList>
    </citation>
    <scope>NUCLEOTIDE SEQUENCE [LARGE SCALE GENOMIC DNA]</scope>
    <source>
        <strain evidence="3">DB-1506</strain>
    </source>
</reference>
<dbReference type="InterPro" id="IPR027417">
    <property type="entry name" value="P-loop_NTPase"/>
</dbReference>
<dbReference type="Pfam" id="PF01656">
    <property type="entry name" value="CbiA"/>
    <property type="match status" value="1"/>
</dbReference>